<dbReference type="Proteomes" id="UP000477722">
    <property type="component" value="Unassembled WGS sequence"/>
</dbReference>
<name>A0A6G4X2D4_9ACTN</name>
<dbReference type="AlphaFoldDB" id="A0A6G4X2D4"/>
<organism evidence="2 3">
    <name type="scientific">Streptomyces boncukensis</name>
    <dbReference type="NCBI Taxonomy" id="2711219"/>
    <lineage>
        <taxon>Bacteria</taxon>
        <taxon>Bacillati</taxon>
        <taxon>Actinomycetota</taxon>
        <taxon>Actinomycetes</taxon>
        <taxon>Kitasatosporales</taxon>
        <taxon>Streptomycetaceae</taxon>
        <taxon>Streptomyces</taxon>
    </lineage>
</organism>
<evidence type="ECO:0000313" key="3">
    <source>
        <dbReference type="Proteomes" id="UP000477722"/>
    </source>
</evidence>
<keyword evidence="3" id="KW-1185">Reference proteome</keyword>
<accession>A0A6G4X2D4</accession>
<feature type="region of interest" description="Disordered" evidence="1">
    <location>
        <begin position="613"/>
        <end position="708"/>
    </location>
</feature>
<feature type="compositionally biased region" description="Basic and acidic residues" evidence="1">
    <location>
        <begin position="100"/>
        <end position="111"/>
    </location>
</feature>
<proteinExistence type="predicted"/>
<feature type="compositionally biased region" description="Acidic residues" evidence="1">
    <location>
        <begin position="627"/>
        <end position="666"/>
    </location>
</feature>
<comment type="caution">
    <text evidence="2">The sequence shown here is derived from an EMBL/GenBank/DDBJ whole genome shotgun (WGS) entry which is preliminary data.</text>
</comment>
<protein>
    <submittedName>
        <fullName evidence="2">Uncharacterized protein</fullName>
    </submittedName>
</protein>
<dbReference type="EMBL" id="JAAKZZ010000243">
    <property type="protein sequence ID" value="NGO70904.1"/>
    <property type="molecule type" value="Genomic_DNA"/>
</dbReference>
<evidence type="ECO:0000313" key="2">
    <source>
        <dbReference type="EMBL" id="NGO70904.1"/>
    </source>
</evidence>
<gene>
    <name evidence="2" type="ORF">G5C65_21605</name>
</gene>
<evidence type="ECO:0000256" key="1">
    <source>
        <dbReference type="SAM" id="MobiDB-lite"/>
    </source>
</evidence>
<feature type="region of interest" description="Disordered" evidence="1">
    <location>
        <begin position="80"/>
        <end position="111"/>
    </location>
</feature>
<sequence>MGELPRPATVAACKNLAGKLAQRFGLDTAAADAFAWAAVDPAGARKAAEAPERLPVPGGAILALRTAVWTRSIVPDPRNPRISSLRRHPVSGLVGTGEGTRFRPPAEPKAAPDGRPGLVQHLESQEHLAWAAKQARDHVLQHNDWRESLRHQGVMTEVWLAATTFRHGDGAPEVTVPVTAEGSSRLTCAHDLLGVRSADVPYLRNRAKLRTRIRSLNEKLGAAGAQEQIAPDDAVAARCETVPALLIVGFEPHAEAGADFAVAVRSLVALRHVDPPKSWGEAAEQEALADAVVDEIERRGLVTGANAAWLRGALAPSEASAAGFSADPATRTAAIVRLFTTSTPEIHQAVRIAITGQSTRKRITTKLLLDLASSLAMRSAPLDDARKRERLRKYFKTAFSSELGKEWEATFRSPGDLAAAALRETAHGEPGPATRELAARSAYPLVVQGQLAGDRGNVNSDQPDRRHPGEVLDRMRDTPHGVHQMKQALTDFADGRRARMVDESGAVRRTADGRDVLAKDAALRRAFPPAGEGPSPVAAPTAPGELLGNALHTLGQALQEVSGAVKEVEAVRTDDGLSAIDVLGADPQDCDAWRDVLQEVLQKLPVWRMRSVERHGTGADGPGADGGETDDVFEDGFEDGSEEDTEDAFEDTEDAEDAGFAEEAEDGGSLVGAGDAWHAGDAGHADDNAGASPGGASGRARAEPAPSP</sequence>
<reference evidence="2 3" key="1">
    <citation type="submission" date="2020-02" db="EMBL/GenBank/DDBJ databases">
        <title>Whole-genome analyses of novel actinobacteria.</title>
        <authorList>
            <person name="Sahin N."/>
            <person name="Tatar D."/>
        </authorList>
    </citation>
    <scope>NUCLEOTIDE SEQUENCE [LARGE SCALE GENOMIC DNA]</scope>
    <source>
        <strain evidence="2 3">SB3404</strain>
    </source>
</reference>
<dbReference type="RefSeq" id="WP_165300554.1">
    <property type="nucleotide sequence ID" value="NZ_JAAKZZ010000243.1"/>
</dbReference>